<protein>
    <submittedName>
        <fullName evidence="1">Uncharacterized protein</fullName>
    </submittedName>
</protein>
<organism evidence="1 2">
    <name type="scientific">Salmo trutta</name>
    <name type="common">Brown trout</name>
    <dbReference type="NCBI Taxonomy" id="8032"/>
    <lineage>
        <taxon>Eukaryota</taxon>
        <taxon>Metazoa</taxon>
        <taxon>Chordata</taxon>
        <taxon>Craniata</taxon>
        <taxon>Vertebrata</taxon>
        <taxon>Euteleostomi</taxon>
        <taxon>Actinopterygii</taxon>
        <taxon>Neopterygii</taxon>
        <taxon>Teleostei</taxon>
        <taxon>Protacanthopterygii</taxon>
        <taxon>Salmoniformes</taxon>
        <taxon>Salmonidae</taxon>
        <taxon>Salmoninae</taxon>
        <taxon>Salmo</taxon>
    </lineage>
</organism>
<keyword evidence="2" id="KW-1185">Reference proteome</keyword>
<dbReference type="Proteomes" id="UP000472277">
    <property type="component" value="Chromosome 12"/>
</dbReference>
<accession>A0A673ZJR1</accession>
<dbReference type="Ensembl" id="ENSSTUT00000048410.1">
    <property type="protein sequence ID" value="ENSSTUP00000046396.1"/>
    <property type="gene ID" value="ENSSTUG00000019534.1"/>
</dbReference>
<evidence type="ECO:0000313" key="2">
    <source>
        <dbReference type="Proteomes" id="UP000472277"/>
    </source>
</evidence>
<proteinExistence type="predicted"/>
<sequence>MATFIVLSRFTYQGWFHQATERPQRVCYMLYCNTVDSHFLHPPPLNLLQTLSDDVGHLGVLPSATFALMTALHTLGILSTSFMR</sequence>
<reference evidence="1" key="2">
    <citation type="submission" date="2025-09" db="UniProtKB">
        <authorList>
            <consortium name="Ensembl"/>
        </authorList>
    </citation>
    <scope>IDENTIFICATION</scope>
</reference>
<evidence type="ECO:0000313" key="1">
    <source>
        <dbReference type="Ensembl" id="ENSSTUP00000046396.1"/>
    </source>
</evidence>
<dbReference type="InParanoid" id="A0A673ZJR1"/>
<reference evidence="1" key="1">
    <citation type="submission" date="2025-08" db="UniProtKB">
        <authorList>
            <consortium name="Ensembl"/>
        </authorList>
    </citation>
    <scope>IDENTIFICATION</scope>
</reference>
<dbReference type="AlphaFoldDB" id="A0A673ZJR1"/>
<name>A0A673ZJR1_SALTR</name>